<name>A0A7D5TCA4_9EURY</name>
<dbReference type="Pfam" id="PF23928">
    <property type="entry name" value="DUF7266"/>
    <property type="match status" value="1"/>
</dbReference>
<evidence type="ECO:0008006" key="5">
    <source>
        <dbReference type="Google" id="ProtNLM"/>
    </source>
</evidence>
<gene>
    <name evidence="3" type="ORF">HZS54_14665</name>
</gene>
<evidence type="ECO:0000313" key="4">
    <source>
        <dbReference type="Proteomes" id="UP000509346"/>
    </source>
</evidence>
<feature type="compositionally biased region" description="Acidic residues" evidence="1">
    <location>
        <begin position="168"/>
        <end position="178"/>
    </location>
</feature>
<protein>
    <recommendedName>
        <fullName evidence="5">Class III signal peptide-containing protein</fullName>
    </recommendedName>
</protein>
<keyword evidence="2" id="KW-0472">Membrane</keyword>
<dbReference type="AlphaFoldDB" id="A0A7D5TCA4"/>
<evidence type="ECO:0000256" key="1">
    <source>
        <dbReference type="SAM" id="MobiDB-lite"/>
    </source>
</evidence>
<feature type="transmembrane region" description="Helical" evidence="2">
    <location>
        <begin position="43"/>
        <end position="65"/>
    </location>
</feature>
<dbReference type="KEGG" id="hpel:HZS54_14665"/>
<dbReference type="EMBL" id="CP058909">
    <property type="protein sequence ID" value="QLH82789.1"/>
    <property type="molecule type" value="Genomic_DNA"/>
</dbReference>
<keyword evidence="2" id="KW-0812">Transmembrane</keyword>
<reference evidence="3 4" key="1">
    <citation type="submission" date="2020-07" db="EMBL/GenBank/DDBJ databases">
        <title>Halosimplex litoreum sp. nov. and Halosimplex rubrum sp. nov., isolated from different salt environments.</title>
        <authorList>
            <person name="Cui H."/>
        </authorList>
    </citation>
    <scope>NUCLEOTIDE SEQUENCE [LARGE SCALE GENOMIC DNA]</scope>
    <source>
        <strain evidence="3 4">R2</strain>
    </source>
</reference>
<sequence length="187" mass="18921">MGSPPPRPRQRPGSGDGDGPHDSGPDDGGLLRANRGQSTALEYTLALAVASLVITGLLVTAGDFVTQQRTEVVRTELGVVGQQLAGDVVAADRLARAGASTETVAVNASLPRTVAGAGYTVEVADTGSGQWLNLSTADPSVSVSVRFETETAVATGSVSGGDISVVYDEGDPGDPDGPDDPHLEVRG</sequence>
<keyword evidence="2" id="KW-1133">Transmembrane helix</keyword>
<organism evidence="3 4">
    <name type="scientific">Halosimplex pelagicum</name>
    <dbReference type="NCBI Taxonomy" id="869886"/>
    <lineage>
        <taxon>Archaea</taxon>
        <taxon>Methanobacteriati</taxon>
        <taxon>Methanobacteriota</taxon>
        <taxon>Stenosarchaea group</taxon>
        <taxon>Halobacteria</taxon>
        <taxon>Halobacteriales</taxon>
        <taxon>Haloarculaceae</taxon>
        <taxon>Halosimplex</taxon>
    </lineage>
</organism>
<keyword evidence="4" id="KW-1185">Reference proteome</keyword>
<accession>A0A7D5TCA4</accession>
<dbReference type="InterPro" id="IPR055690">
    <property type="entry name" value="DUF7266"/>
</dbReference>
<dbReference type="Proteomes" id="UP000509346">
    <property type="component" value="Chromosome"/>
</dbReference>
<dbReference type="OrthoDB" id="239618at2157"/>
<dbReference type="GeneID" id="56083856"/>
<dbReference type="RefSeq" id="WP_179917858.1">
    <property type="nucleotide sequence ID" value="NZ_CP058909.1"/>
</dbReference>
<proteinExistence type="predicted"/>
<feature type="region of interest" description="Disordered" evidence="1">
    <location>
        <begin position="1"/>
        <end position="33"/>
    </location>
</feature>
<feature type="region of interest" description="Disordered" evidence="1">
    <location>
        <begin position="160"/>
        <end position="187"/>
    </location>
</feature>
<evidence type="ECO:0000313" key="3">
    <source>
        <dbReference type="EMBL" id="QLH82789.1"/>
    </source>
</evidence>
<evidence type="ECO:0000256" key="2">
    <source>
        <dbReference type="SAM" id="Phobius"/>
    </source>
</evidence>